<dbReference type="Proteomes" id="UP000267029">
    <property type="component" value="Unassembled WGS sequence"/>
</dbReference>
<keyword evidence="3" id="KW-1185">Reference proteome</keyword>
<accession>A0A0R3UJW3</accession>
<dbReference type="AlphaFoldDB" id="A0A0R3UJW3"/>
<dbReference type="EMBL" id="UXSR01005415">
    <property type="protein sequence ID" value="VDD81826.1"/>
    <property type="molecule type" value="Genomic_DNA"/>
</dbReference>
<gene>
    <name evidence="2" type="ORF">MCOS_LOCUS7829</name>
</gene>
<protein>
    <submittedName>
        <fullName evidence="4">Secreted protein</fullName>
    </submittedName>
</protein>
<name>A0A0R3UJW3_MESCO</name>
<evidence type="ECO:0000313" key="4">
    <source>
        <dbReference type="WBParaSite" id="MCOS_0000782801-mRNA-1"/>
    </source>
</evidence>
<organism evidence="4">
    <name type="scientific">Mesocestoides corti</name>
    <name type="common">Flatworm</name>
    <dbReference type="NCBI Taxonomy" id="53468"/>
    <lineage>
        <taxon>Eukaryota</taxon>
        <taxon>Metazoa</taxon>
        <taxon>Spiralia</taxon>
        <taxon>Lophotrochozoa</taxon>
        <taxon>Platyhelminthes</taxon>
        <taxon>Cestoda</taxon>
        <taxon>Eucestoda</taxon>
        <taxon>Cyclophyllidea</taxon>
        <taxon>Mesocestoididae</taxon>
        <taxon>Mesocestoides</taxon>
    </lineage>
</organism>
<sequence length="94" mass="10301">MRPSPVVRTGSGVRANTRLFFSSSLLESSSSSTASVSSKHTAYYHTLYDNDDHHHHRLQPHTTTHQAKSPAACLSVRAKRTACTRAPKPADTID</sequence>
<proteinExistence type="predicted"/>
<feature type="region of interest" description="Disordered" evidence="1">
    <location>
        <begin position="52"/>
        <end position="72"/>
    </location>
</feature>
<evidence type="ECO:0000313" key="2">
    <source>
        <dbReference type="EMBL" id="VDD81826.1"/>
    </source>
</evidence>
<reference evidence="4" key="1">
    <citation type="submission" date="2017-02" db="UniProtKB">
        <authorList>
            <consortium name="WormBaseParasite"/>
        </authorList>
    </citation>
    <scope>IDENTIFICATION</scope>
</reference>
<evidence type="ECO:0000256" key="1">
    <source>
        <dbReference type="SAM" id="MobiDB-lite"/>
    </source>
</evidence>
<dbReference type="WBParaSite" id="MCOS_0000782801-mRNA-1">
    <property type="protein sequence ID" value="MCOS_0000782801-mRNA-1"/>
    <property type="gene ID" value="MCOS_0000782801"/>
</dbReference>
<reference evidence="2 3" key="2">
    <citation type="submission" date="2018-10" db="EMBL/GenBank/DDBJ databases">
        <authorList>
            <consortium name="Pathogen Informatics"/>
        </authorList>
    </citation>
    <scope>NUCLEOTIDE SEQUENCE [LARGE SCALE GENOMIC DNA]</scope>
</reference>
<evidence type="ECO:0000313" key="3">
    <source>
        <dbReference type="Proteomes" id="UP000267029"/>
    </source>
</evidence>